<dbReference type="Gene3D" id="2.60.40.3210">
    <property type="entry name" value="Zona pellucida, ZP-N domain"/>
    <property type="match status" value="1"/>
</dbReference>
<proteinExistence type="predicted"/>
<evidence type="ECO:0000313" key="7">
    <source>
        <dbReference type="Proteomes" id="UP000261560"/>
    </source>
</evidence>
<dbReference type="Ensembl" id="ENSOMET00000022996.1">
    <property type="protein sequence ID" value="ENSOMEP00000014961.1"/>
    <property type="gene ID" value="ENSOMEG00000016513.1"/>
</dbReference>
<protein>
    <submittedName>
        <fullName evidence="6">Uncharacterized LOC112140283</fullName>
    </submittedName>
</protein>
<dbReference type="InterPro" id="IPR042235">
    <property type="entry name" value="ZP-C_dom"/>
</dbReference>
<dbReference type="Gene3D" id="2.60.40.4100">
    <property type="entry name" value="Zona pellucida, ZP-C domain"/>
    <property type="match status" value="1"/>
</dbReference>
<evidence type="ECO:0000256" key="4">
    <source>
        <dbReference type="SAM" id="Phobius"/>
    </source>
</evidence>
<feature type="compositionally biased region" description="Basic and acidic residues" evidence="3">
    <location>
        <begin position="726"/>
        <end position="742"/>
    </location>
</feature>
<feature type="region of interest" description="Disordered" evidence="3">
    <location>
        <begin position="714"/>
        <end position="748"/>
    </location>
</feature>
<evidence type="ECO:0000259" key="5">
    <source>
        <dbReference type="PROSITE" id="PS51034"/>
    </source>
</evidence>
<dbReference type="PANTHER" id="PTHR14002:SF59">
    <property type="entry name" value="CUB AND ZONA PELLUCIDA-LIKE DOMAIN-CONTAINING PROTEIN 1-RELATED"/>
    <property type="match status" value="1"/>
</dbReference>
<dbReference type="SMART" id="SM00241">
    <property type="entry name" value="ZP"/>
    <property type="match status" value="1"/>
</dbReference>
<evidence type="ECO:0000256" key="3">
    <source>
        <dbReference type="SAM" id="MobiDB-lite"/>
    </source>
</evidence>
<keyword evidence="2" id="KW-1015">Disulfide bond</keyword>
<dbReference type="Pfam" id="PF23344">
    <property type="entry name" value="ZP-N"/>
    <property type="match status" value="1"/>
</dbReference>
<dbReference type="PANTHER" id="PTHR14002">
    <property type="entry name" value="ENDOGLIN/TGF-BETA RECEPTOR TYPE III"/>
    <property type="match status" value="1"/>
</dbReference>
<keyword evidence="4" id="KW-1133">Transmembrane helix</keyword>
<feature type="transmembrane region" description="Helical" evidence="4">
    <location>
        <begin position="760"/>
        <end position="780"/>
    </location>
</feature>
<evidence type="ECO:0000256" key="2">
    <source>
        <dbReference type="ARBA" id="ARBA00023157"/>
    </source>
</evidence>
<dbReference type="InterPro" id="IPR001507">
    <property type="entry name" value="ZP_dom"/>
</dbReference>
<keyword evidence="4" id="KW-0812">Transmembrane</keyword>
<dbReference type="PROSITE" id="PS51034">
    <property type="entry name" value="ZP_2"/>
    <property type="match status" value="1"/>
</dbReference>
<dbReference type="GeneTree" id="ENSGT00940000163723"/>
<evidence type="ECO:0000256" key="1">
    <source>
        <dbReference type="ARBA" id="ARBA00022729"/>
    </source>
</evidence>
<name>A0A3B3CAK7_ORYME</name>
<sequence length="799" mass="88082">MFPNRKCKTNPRERHTGRQNNTKQVLASCTVTLFVGIDLNRLKMSEDDNMEAGAALLLLLAVLGSSSAEFYGDSISFMQPRVKKDGTVQVTFYHRQNGRGDCTNQSSLACVDGACAGVDAVQFQETDTDATGQNRYCQTEDYESATVFANQSSLSLSDSGCCWKTNIEGKTSWTSKAELDLGTRSDSHSINSCPVTTTVSSLRIPQNCFTRVRLLAHDPDGDEVRCRFADGATAPANTSLVENTCTLESDGQVQAGVHVFEVMVEDFPSKNITLTYRDGTSALRAGSDSTPLCRVKLQFVIEVLQAASCDSQPTFLSRTPSHGDVLHAPVGKAFHLLAEAQATSQITDFQVSGPLNINKTVTQGTTAELSLNWTPQSSDLYRFVPICFTAETLNMQSEMRCVVVMVTQAAAVQGKATVQCFPNKMMVILEKASMPGIDINFLQLTDPSCSLTSNDTHIMGSMSFSTCGTKLEDKGDYMVFKNRINSYVLPGEVIVRRRTIKIDFSCEFPKTISISSYYNLHNADYIFTESSFGSFGYTFDIYRDGNFTTKVEPSAYPVQVKLMDMIYMGIQAKSELPNVTLFVESCRATPDDNPDNTLFYDLIQNGCSKDPTLKSYLVDQNSYNFEVQAFKFTGNYDQVYITCSVILCEPDNPFSRCAQGCLNEPFRRRKRGLSKETSSHYIIQGPLQFVRSAAPIMAGDMLEPEMRKIDVPAAVNPPASASGSKPDPRSDIRSETRPETRSGSHGSGVMAVFTSNLTTVVFATAFVVSVVLLVLVIRHYSRRRTAEDRKVLIEEDPQS</sequence>
<feature type="region of interest" description="Disordered" evidence="3">
    <location>
        <begin position="1"/>
        <end position="21"/>
    </location>
</feature>
<keyword evidence="1" id="KW-0732">Signal</keyword>
<dbReference type="Pfam" id="PF00100">
    <property type="entry name" value="Zona_pellucida"/>
    <property type="match status" value="1"/>
</dbReference>
<keyword evidence="7" id="KW-1185">Reference proteome</keyword>
<reference evidence="6" key="2">
    <citation type="submission" date="2025-09" db="UniProtKB">
        <authorList>
            <consortium name="Ensembl"/>
        </authorList>
    </citation>
    <scope>IDENTIFICATION</scope>
</reference>
<dbReference type="InterPro" id="IPR055355">
    <property type="entry name" value="ZP-C"/>
</dbReference>
<dbReference type="Proteomes" id="UP000261560">
    <property type="component" value="Unplaced"/>
</dbReference>
<keyword evidence="4" id="KW-0472">Membrane</keyword>
<accession>A0A3B3CAK7</accession>
<feature type="domain" description="ZP" evidence="5">
    <location>
        <begin position="419"/>
        <end position="664"/>
    </location>
</feature>
<reference evidence="6" key="1">
    <citation type="submission" date="2025-08" db="UniProtKB">
        <authorList>
            <consortium name="Ensembl"/>
        </authorList>
    </citation>
    <scope>IDENTIFICATION</scope>
</reference>
<dbReference type="InterPro" id="IPR055356">
    <property type="entry name" value="ZP-N"/>
</dbReference>
<dbReference type="PaxDb" id="30732-ENSOMEP00000014961"/>
<evidence type="ECO:0000313" key="6">
    <source>
        <dbReference type="Ensembl" id="ENSOMEP00000014961.1"/>
    </source>
</evidence>
<dbReference type="STRING" id="30732.ENSOMEP00000014961"/>
<organism evidence="6 7">
    <name type="scientific">Oryzias melastigma</name>
    <name type="common">Marine medaka</name>
    <dbReference type="NCBI Taxonomy" id="30732"/>
    <lineage>
        <taxon>Eukaryota</taxon>
        <taxon>Metazoa</taxon>
        <taxon>Chordata</taxon>
        <taxon>Craniata</taxon>
        <taxon>Vertebrata</taxon>
        <taxon>Euteleostomi</taxon>
        <taxon>Actinopterygii</taxon>
        <taxon>Neopterygii</taxon>
        <taxon>Teleostei</taxon>
        <taxon>Neoteleostei</taxon>
        <taxon>Acanthomorphata</taxon>
        <taxon>Ovalentaria</taxon>
        <taxon>Atherinomorphae</taxon>
        <taxon>Beloniformes</taxon>
        <taxon>Adrianichthyidae</taxon>
        <taxon>Oryziinae</taxon>
        <taxon>Oryzias</taxon>
    </lineage>
</organism>
<dbReference type="AlphaFoldDB" id="A0A3B3CAK7"/>